<reference evidence="3" key="1">
    <citation type="submission" date="2020-03" db="EMBL/GenBank/DDBJ databases">
        <title>Evolution of repeat sequences and sex chromosomes of tilapia species revealed by chromosome-level genomes.</title>
        <authorList>
            <person name="Xu L."/>
            <person name="Tao W."/>
            <person name="Wang D."/>
            <person name="Zhou Q."/>
        </authorList>
    </citation>
    <scope>NUCLEOTIDE SEQUENCE [LARGE SCALE GENOMIC DNA]</scope>
    <source>
        <strain evidence="3">Israel</strain>
    </source>
</reference>
<dbReference type="PANTHER" id="PTHR31909:SF3">
    <property type="entry name" value="SIMILAR TO PROTEIN C20ORF85 HOMOLOG"/>
    <property type="match status" value="1"/>
</dbReference>
<evidence type="ECO:0000313" key="3">
    <source>
        <dbReference type="Proteomes" id="UP000472276"/>
    </source>
</evidence>
<reference evidence="2" key="3">
    <citation type="submission" date="2025-09" db="UniProtKB">
        <authorList>
            <consortium name="Ensembl"/>
        </authorList>
    </citation>
    <scope>IDENTIFICATION</scope>
</reference>
<keyword evidence="3" id="KW-1185">Reference proteome</keyword>
<sequence>MAEPQRTSEPINYVHQDEIWKAHVKAEKHSAEVWPNKWGFLSEAYKEYEVESVKLKKAVKVELPQHLTTRPLTPPERYIHVSPSPPVPQTTQGMIGWRSGHSHLQLEKYGTVHHGRRSFLKDLG</sequence>
<evidence type="ECO:0000313" key="2">
    <source>
        <dbReference type="Ensembl" id="ENSOABP00000066381.1"/>
    </source>
</evidence>
<dbReference type="InterPro" id="IPR020339">
    <property type="entry name" value="C20orf85-like"/>
</dbReference>
<name>A0AAZ1XE23_OREAU</name>
<dbReference type="PANTHER" id="PTHR31909">
    <property type="entry name" value="CHROMOSOME 20 ORF85 FAMILY MEMBER"/>
    <property type="match status" value="1"/>
</dbReference>
<feature type="region of interest" description="Disordered" evidence="1">
    <location>
        <begin position="72"/>
        <end position="95"/>
    </location>
</feature>
<protein>
    <submittedName>
        <fullName evidence="2">Uncharacterized protein</fullName>
    </submittedName>
</protein>
<accession>A0AAZ1XE23</accession>
<dbReference type="Ensembl" id="ENSOABT00000066939.1">
    <property type="protein sequence ID" value="ENSOABP00000066381.1"/>
    <property type="gene ID" value="ENSOABG00000030231.1"/>
</dbReference>
<gene>
    <name evidence="2" type="primary">C20orf85</name>
</gene>
<organism evidence="2 3">
    <name type="scientific">Oreochromis aureus</name>
    <name type="common">Israeli tilapia</name>
    <name type="synonym">Chromis aureus</name>
    <dbReference type="NCBI Taxonomy" id="47969"/>
    <lineage>
        <taxon>Eukaryota</taxon>
        <taxon>Metazoa</taxon>
        <taxon>Chordata</taxon>
        <taxon>Craniata</taxon>
        <taxon>Vertebrata</taxon>
        <taxon>Euteleostomi</taxon>
        <taxon>Actinopterygii</taxon>
        <taxon>Neopterygii</taxon>
        <taxon>Teleostei</taxon>
        <taxon>Neoteleostei</taxon>
        <taxon>Acanthomorphata</taxon>
        <taxon>Ovalentaria</taxon>
        <taxon>Cichlomorphae</taxon>
        <taxon>Cichliformes</taxon>
        <taxon>Cichlidae</taxon>
        <taxon>African cichlids</taxon>
        <taxon>Pseudocrenilabrinae</taxon>
        <taxon>Oreochromini</taxon>
        <taxon>Oreochromis</taxon>
    </lineage>
</organism>
<evidence type="ECO:0000256" key="1">
    <source>
        <dbReference type="SAM" id="MobiDB-lite"/>
    </source>
</evidence>
<proteinExistence type="predicted"/>
<reference evidence="2" key="2">
    <citation type="submission" date="2025-08" db="UniProtKB">
        <authorList>
            <consortium name="Ensembl"/>
        </authorList>
    </citation>
    <scope>IDENTIFICATION</scope>
</reference>
<dbReference type="Proteomes" id="UP000472276">
    <property type="component" value="Unassembled WGS sequence"/>
</dbReference>
<dbReference type="Pfam" id="PF14945">
    <property type="entry name" value="LLC1"/>
    <property type="match status" value="1"/>
</dbReference>
<dbReference type="AlphaFoldDB" id="A0AAZ1XE23"/>